<protein>
    <submittedName>
        <fullName evidence="1">Uncharacterized protein</fullName>
    </submittedName>
</protein>
<comment type="caution">
    <text evidence="1">The sequence shown here is derived from an EMBL/GenBank/DDBJ whole genome shotgun (WGS) entry which is preliminary data.</text>
</comment>
<organism evidence="1 2">
    <name type="scientific">Trifolium medium</name>
    <dbReference type="NCBI Taxonomy" id="97028"/>
    <lineage>
        <taxon>Eukaryota</taxon>
        <taxon>Viridiplantae</taxon>
        <taxon>Streptophyta</taxon>
        <taxon>Embryophyta</taxon>
        <taxon>Tracheophyta</taxon>
        <taxon>Spermatophyta</taxon>
        <taxon>Magnoliopsida</taxon>
        <taxon>eudicotyledons</taxon>
        <taxon>Gunneridae</taxon>
        <taxon>Pentapetalae</taxon>
        <taxon>rosids</taxon>
        <taxon>fabids</taxon>
        <taxon>Fabales</taxon>
        <taxon>Fabaceae</taxon>
        <taxon>Papilionoideae</taxon>
        <taxon>50 kb inversion clade</taxon>
        <taxon>NPAAA clade</taxon>
        <taxon>Hologalegina</taxon>
        <taxon>IRL clade</taxon>
        <taxon>Trifolieae</taxon>
        <taxon>Trifolium</taxon>
    </lineage>
</organism>
<evidence type="ECO:0000313" key="1">
    <source>
        <dbReference type="EMBL" id="MCI56177.1"/>
    </source>
</evidence>
<dbReference type="EMBL" id="LXQA010508280">
    <property type="protein sequence ID" value="MCI56177.1"/>
    <property type="molecule type" value="Genomic_DNA"/>
</dbReference>
<keyword evidence="2" id="KW-1185">Reference proteome</keyword>
<feature type="non-terminal residue" evidence="1">
    <location>
        <position position="29"/>
    </location>
</feature>
<dbReference type="AlphaFoldDB" id="A0A392T6Z0"/>
<name>A0A392T6Z0_9FABA</name>
<sequence>MSDVVATVPSPLSFSPVNTSCGALVPPHT</sequence>
<proteinExistence type="predicted"/>
<evidence type="ECO:0000313" key="2">
    <source>
        <dbReference type="Proteomes" id="UP000265520"/>
    </source>
</evidence>
<accession>A0A392T6Z0</accession>
<reference evidence="1 2" key="1">
    <citation type="journal article" date="2018" name="Front. Plant Sci.">
        <title>Red Clover (Trifolium pratense) and Zigzag Clover (T. medium) - A Picture of Genomic Similarities and Differences.</title>
        <authorList>
            <person name="Dluhosova J."/>
            <person name="Istvanek J."/>
            <person name="Nedelnik J."/>
            <person name="Repkova J."/>
        </authorList>
    </citation>
    <scope>NUCLEOTIDE SEQUENCE [LARGE SCALE GENOMIC DNA]</scope>
    <source>
        <strain evidence="2">cv. 10/8</strain>
        <tissue evidence="1">Leaf</tissue>
    </source>
</reference>
<dbReference type="Proteomes" id="UP000265520">
    <property type="component" value="Unassembled WGS sequence"/>
</dbReference>